<proteinExistence type="predicted"/>
<organism evidence="1 2">
    <name type="scientific">Leptospira kirschneri str. 200802841</name>
    <dbReference type="NCBI Taxonomy" id="1193047"/>
    <lineage>
        <taxon>Bacteria</taxon>
        <taxon>Pseudomonadati</taxon>
        <taxon>Spirochaetota</taxon>
        <taxon>Spirochaetia</taxon>
        <taxon>Leptospirales</taxon>
        <taxon>Leptospiraceae</taxon>
        <taxon>Leptospira</taxon>
    </lineage>
</organism>
<sequence>MILLFKFKRLILLKRILKTPSKSRSDKIDFVNDKPKYVMKLYTVKTFQSYSKLKDSVD</sequence>
<dbReference type="EMBL" id="AKWH02000032">
    <property type="protein sequence ID" value="EKO51823.1"/>
    <property type="molecule type" value="Genomic_DNA"/>
</dbReference>
<evidence type="ECO:0000313" key="2">
    <source>
        <dbReference type="Proteomes" id="UP000006339"/>
    </source>
</evidence>
<protein>
    <submittedName>
        <fullName evidence="1">Uncharacterized protein</fullName>
    </submittedName>
</protein>
<reference evidence="1" key="1">
    <citation type="submission" date="2012-10" db="EMBL/GenBank/DDBJ databases">
        <authorList>
            <person name="Harkins D.M."/>
            <person name="Durkin A.S."/>
            <person name="Brinkac L.M."/>
            <person name="Selengut J.D."/>
            <person name="Sanka R."/>
            <person name="DePew J."/>
            <person name="Purushe J."/>
            <person name="Picardeau M."/>
            <person name="Werts C."/>
            <person name="Goarant C."/>
            <person name="Vinetz J.M."/>
            <person name="Sutton G.G."/>
            <person name="Nelson W.C."/>
            <person name="Fouts D.E."/>
        </authorList>
    </citation>
    <scope>NUCLEOTIDE SEQUENCE [LARGE SCALE GENOMIC DNA]</scope>
    <source>
        <strain evidence="1">200802841</strain>
    </source>
</reference>
<comment type="caution">
    <text evidence="1">The sequence shown here is derived from an EMBL/GenBank/DDBJ whole genome shotgun (WGS) entry which is preliminary data.</text>
</comment>
<name>A0A828Y4M3_9LEPT</name>
<dbReference type="AlphaFoldDB" id="A0A828Y4M3"/>
<keyword evidence="2" id="KW-1185">Reference proteome</keyword>
<gene>
    <name evidence="1" type="ORF">LEP1GSC131_1465</name>
</gene>
<evidence type="ECO:0000313" key="1">
    <source>
        <dbReference type="EMBL" id="EKO51823.1"/>
    </source>
</evidence>
<accession>A0A828Y4M3</accession>
<dbReference type="Proteomes" id="UP000006339">
    <property type="component" value="Unassembled WGS sequence"/>
</dbReference>